<proteinExistence type="predicted"/>
<dbReference type="Proteomes" id="UP000887574">
    <property type="component" value="Unplaced"/>
</dbReference>
<evidence type="ECO:0000313" key="3">
    <source>
        <dbReference type="WBParaSite" id="jg12442"/>
    </source>
</evidence>
<sequence>MKKRRMTNKLCMTLMATTLSNKQQRQPPPPNHNLHREDEGGNLANPEKTYIDTEEADNNSIKQHPSIKKEGAGHQPLQPVNNHNSLPTTTKLSDGAGEQTGEAADRKNTSGLPHFLPDLNNLVSEEVDREVVEEIINDDEMFAADIWIENGIVKKISSQQLKAPEGAQVIEANGRWVLPAESMFTHNSPQIALLQISLLVLKLLWLEAPLL</sequence>
<dbReference type="GO" id="GO:0016810">
    <property type="term" value="F:hydrolase activity, acting on carbon-nitrogen (but not peptide) bonds"/>
    <property type="evidence" value="ECO:0007669"/>
    <property type="project" value="InterPro"/>
</dbReference>
<accession>A0A915CTH8</accession>
<feature type="region of interest" description="Disordered" evidence="1">
    <location>
        <begin position="18"/>
        <end position="46"/>
    </location>
</feature>
<organism evidence="2 3">
    <name type="scientific">Ditylenchus dipsaci</name>
    <dbReference type="NCBI Taxonomy" id="166011"/>
    <lineage>
        <taxon>Eukaryota</taxon>
        <taxon>Metazoa</taxon>
        <taxon>Ecdysozoa</taxon>
        <taxon>Nematoda</taxon>
        <taxon>Chromadorea</taxon>
        <taxon>Rhabditida</taxon>
        <taxon>Tylenchina</taxon>
        <taxon>Tylenchomorpha</taxon>
        <taxon>Sphaerularioidea</taxon>
        <taxon>Anguinidae</taxon>
        <taxon>Anguininae</taxon>
        <taxon>Ditylenchus</taxon>
    </lineage>
</organism>
<dbReference type="Gene3D" id="2.30.40.10">
    <property type="entry name" value="Urease, subunit C, domain 1"/>
    <property type="match status" value="1"/>
</dbReference>
<dbReference type="AlphaFoldDB" id="A0A915CTH8"/>
<evidence type="ECO:0000256" key="1">
    <source>
        <dbReference type="SAM" id="MobiDB-lite"/>
    </source>
</evidence>
<dbReference type="SUPFAM" id="SSF51338">
    <property type="entry name" value="Composite domain of metallo-dependent hydrolases"/>
    <property type="match status" value="1"/>
</dbReference>
<name>A0A915CTH8_9BILA</name>
<dbReference type="InterPro" id="IPR011059">
    <property type="entry name" value="Metal-dep_hydrolase_composite"/>
</dbReference>
<keyword evidence="2" id="KW-1185">Reference proteome</keyword>
<reference evidence="3" key="1">
    <citation type="submission" date="2022-11" db="UniProtKB">
        <authorList>
            <consortium name="WormBaseParasite"/>
        </authorList>
    </citation>
    <scope>IDENTIFICATION</scope>
</reference>
<evidence type="ECO:0000313" key="2">
    <source>
        <dbReference type="Proteomes" id="UP000887574"/>
    </source>
</evidence>
<dbReference type="WBParaSite" id="jg12442">
    <property type="protein sequence ID" value="jg12442"/>
    <property type="gene ID" value="jg12442"/>
</dbReference>
<feature type="region of interest" description="Disordered" evidence="1">
    <location>
        <begin position="58"/>
        <end position="112"/>
    </location>
</feature>
<feature type="compositionally biased region" description="Polar residues" evidence="1">
    <location>
        <begin position="78"/>
        <end position="92"/>
    </location>
</feature>
<protein>
    <submittedName>
        <fullName evidence="3">Uncharacterized protein</fullName>
    </submittedName>
</protein>